<accession>A0A3Q2Z1Y1</accession>
<dbReference type="Proteomes" id="UP000264820">
    <property type="component" value="Unplaced"/>
</dbReference>
<keyword evidence="3" id="KW-1185">Reference proteome</keyword>
<dbReference type="PROSITE" id="PS50238">
    <property type="entry name" value="RHOGAP"/>
    <property type="match status" value="1"/>
</dbReference>
<dbReference type="OMA" id="SHTRIKA"/>
<reference evidence="2" key="2">
    <citation type="submission" date="2025-09" db="UniProtKB">
        <authorList>
            <consortium name="Ensembl"/>
        </authorList>
    </citation>
    <scope>IDENTIFICATION</scope>
</reference>
<organism evidence="2 3">
    <name type="scientific">Hippocampus comes</name>
    <name type="common">Tiger tail seahorse</name>
    <dbReference type="NCBI Taxonomy" id="109280"/>
    <lineage>
        <taxon>Eukaryota</taxon>
        <taxon>Metazoa</taxon>
        <taxon>Chordata</taxon>
        <taxon>Craniata</taxon>
        <taxon>Vertebrata</taxon>
        <taxon>Euteleostomi</taxon>
        <taxon>Actinopterygii</taxon>
        <taxon>Neopterygii</taxon>
        <taxon>Teleostei</taxon>
        <taxon>Neoteleostei</taxon>
        <taxon>Acanthomorphata</taxon>
        <taxon>Syngnathiaria</taxon>
        <taxon>Syngnathiformes</taxon>
        <taxon>Syngnathoidei</taxon>
        <taxon>Syngnathidae</taxon>
        <taxon>Hippocampus</taxon>
    </lineage>
</organism>
<dbReference type="GO" id="GO:0005096">
    <property type="term" value="F:GTPase activator activity"/>
    <property type="evidence" value="ECO:0007669"/>
    <property type="project" value="TreeGrafter"/>
</dbReference>
<dbReference type="Gene3D" id="1.10.555.10">
    <property type="entry name" value="Rho GTPase activation protein"/>
    <property type="match status" value="1"/>
</dbReference>
<dbReference type="AlphaFoldDB" id="A0A3Q2Z1Y1"/>
<dbReference type="PANTHER" id="PTHR15670:SF4">
    <property type="entry name" value="RHO GTPASE-ACTIVATING PROTEIN 11A"/>
    <property type="match status" value="1"/>
</dbReference>
<proteinExistence type="predicted"/>
<dbReference type="STRING" id="109280.ENSHCOP00000024649"/>
<dbReference type="GeneTree" id="ENSGT00940000155312"/>
<evidence type="ECO:0000313" key="3">
    <source>
        <dbReference type="Proteomes" id="UP000264820"/>
    </source>
</evidence>
<evidence type="ECO:0000259" key="1">
    <source>
        <dbReference type="PROSITE" id="PS50238"/>
    </source>
</evidence>
<sequence>MTVAERKAIRKVAGQHLRTAYGIKVKKWNEKKQVRYESTATKSTKVFGVPLECLPCSQMEYGSVPCFLVDACMNLLEHVDTEGLFRVSGSLAHLKTLQKKLDSGEEYLSACRPCDVAGLVKKFFKELPEPVLPTKMQEAFLKAQHLPTKEDRTCATMLLSCVLPDASQSVMRHISEFLLKVSKRSAKNKMDSANLSLVLAPTLLQSGGVTKMDGNAERRLQLERDVLHCFIENAHHIGNNAHNSQTNQTLNINIRCHFSMC</sequence>
<feature type="domain" description="Rho-GAP" evidence="1">
    <location>
        <begin position="49"/>
        <end position="238"/>
    </location>
</feature>
<protein>
    <recommendedName>
        <fullName evidence="1">Rho-GAP domain-containing protein</fullName>
    </recommendedName>
</protein>
<dbReference type="SUPFAM" id="SSF48350">
    <property type="entry name" value="GTPase activation domain, GAP"/>
    <property type="match status" value="1"/>
</dbReference>
<dbReference type="Ensembl" id="ENSHCOT00000026527.1">
    <property type="protein sequence ID" value="ENSHCOP00000024649.1"/>
    <property type="gene ID" value="ENSHCOG00000014166.1"/>
</dbReference>
<name>A0A3Q2Z1Y1_HIPCM</name>
<dbReference type="InterPro" id="IPR000198">
    <property type="entry name" value="RhoGAP_dom"/>
</dbReference>
<dbReference type="InterPro" id="IPR042869">
    <property type="entry name" value="ARHGAP11A/B"/>
</dbReference>
<dbReference type="PANTHER" id="PTHR15670">
    <property type="entry name" value="RHO GTPASE ACTIVATING PROTEIN 11A"/>
    <property type="match status" value="1"/>
</dbReference>
<dbReference type="InterPro" id="IPR008936">
    <property type="entry name" value="Rho_GTPase_activation_prot"/>
</dbReference>
<evidence type="ECO:0000313" key="2">
    <source>
        <dbReference type="Ensembl" id="ENSHCOP00000024649.1"/>
    </source>
</evidence>
<dbReference type="GO" id="GO:0007165">
    <property type="term" value="P:signal transduction"/>
    <property type="evidence" value="ECO:0007669"/>
    <property type="project" value="InterPro"/>
</dbReference>
<dbReference type="Pfam" id="PF00620">
    <property type="entry name" value="RhoGAP"/>
    <property type="match status" value="1"/>
</dbReference>
<reference evidence="2" key="1">
    <citation type="submission" date="2025-08" db="UniProtKB">
        <authorList>
            <consortium name="Ensembl"/>
        </authorList>
    </citation>
    <scope>IDENTIFICATION</scope>
</reference>
<dbReference type="SMART" id="SM00324">
    <property type="entry name" value="RhoGAP"/>
    <property type="match status" value="1"/>
</dbReference>